<evidence type="ECO:0000259" key="1">
    <source>
        <dbReference type="Pfam" id="PF16324"/>
    </source>
</evidence>
<accession>A0ABW5XCA1</accession>
<sequence length="468" mass="51320">MKRIKLSRIVFLYGIAAIFLLALGACEKEDDNSDFDMDAPVQILSFSINGSEGVMDQSSGKITFQLPYGTSLMEVVPEIDLPGGATITPNLGEAVSLMQEMKYVVVNGNVYKEYMVSAKVNKPITSFSINGTKASINDNNNTISLTLEGEVDITALQPEITLTEGVTTDLNLNSTMDFSQPVSLNVTGQGQTETYTINVSTPNSGSKIAFLGTANVRAEITNPDEKAASDWLFANYQNVEYISFQDIIEGANLGYSVIWWHFDSSVDLPEVAFNATVTDKLKTFYAEGGGLFLTTFAARYVETLGLVPQGKGPNNVFGDFLPNGFVDENNSWGISFKTRIDHPLFQGLETFEEGKAKFLEKGTFRVNHTAWWFLPEWGGYGDGFGWREQTGGINLASEDWDDTLDGRVAIAEFPDETTGGNAIVIAFGAYDWYNETNADGEQSAPNGFLSNIHQLTRNAIDYLEGEDE</sequence>
<dbReference type="Pfam" id="PF16324">
    <property type="entry name" value="DUF4960"/>
    <property type="match status" value="1"/>
</dbReference>
<name>A0ABW5XCA1_9FLAO</name>
<dbReference type="Gene3D" id="2.60.40.2340">
    <property type="match status" value="2"/>
</dbReference>
<reference evidence="3" key="1">
    <citation type="journal article" date="2019" name="Int. J. Syst. Evol. Microbiol.">
        <title>The Global Catalogue of Microorganisms (GCM) 10K type strain sequencing project: providing services to taxonomists for standard genome sequencing and annotation.</title>
        <authorList>
            <consortium name="The Broad Institute Genomics Platform"/>
            <consortium name="The Broad Institute Genome Sequencing Center for Infectious Disease"/>
            <person name="Wu L."/>
            <person name="Ma J."/>
        </authorList>
    </citation>
    <scope>NUCLEOTIDE SEQUENCE [LARGE SCALE GENOMIC DNA]</scope>
    <source>
        <strain evidence="3">KCTC 52925</strain>
    </source>
</reference>
<gene>
    <name evidence="2" type="ORF">ACFSYS_17065</name>
</gene>
<dbReference type="RefSeq" id="WP_251740143.1">
    <property type="nucleotide sequence ID" value="NZ_JBHUOJ010000037.1"/>
</dbReference>
<dbReference type="PROSITE" id="PS51257">
    <property type="entry name" value="PROKAR_LIPOPROTEIN"/>
    <property type="match status" value="1"/>
</dbReference>
<proteinExistence type="predicted"/>
<dbReference type="EMBL" id="JBHUOJ010000037">
    <property type="protein sequence ID" value="MFD2835003.1"/>
    <property type="molecule type" value="Genomic_DNA"/>
</dbReference>
<protein>
    <submittedName>
        <fullName evidence="2">DUF4960 domain-containing protein</fullName>
    </submittedName>
</protein>
<evidence type="ECO:0000313" key="3">
    <source>
        <dbReference type="Proteomes" id="UP001597438"/>
    </source>
</evidence>
<organism evidence="2 3">
    <name type="scientific">Christiangramia antarctica</name>
    <dbReference type="NCBI Taxonomy" id="2058158"/>
    <lineage>
        <taxon>Bacteria</taxon>
        <taxon>Pseudomonadati</taxon>
        <taxon>Bacteroidota</taxon>
        <taxon>Flavobacteriia</taxon>
        <taxon>Flavobacteriales</taxon>
        <taxon>Flavobacteriaceae</taxon>
        <taxon>Christiangramia</taxon>
    </lineage>
</organism>
<evidence type="ECO:0000313" key="2">
    <source>
        <dbReference type="EMBL" id="MFD2835003.1"/>
    </source>
</evidence>
<keyword evidence="3" id="KW-1185">Reference proteome</keyword>
<dbReference type="Proteomes" id="UP001597438">
    <property type="component" value="Unassembled WGS sequence"/>
</dbReference>
<dbReference type="InterPro" id="IPR032526">
    <property type="entry name" value="DUF4960"/>
</dbReference>
<comment type="caution">
    <text evidence="2">The sequence shown here is derived from an EMBL/GenBank/DDBJ whole genome shotgun (WGS) entry which is preliminary data.</text>
</comment>
<feature type="domain" description="DUF4960" evidence="1">
    <location>
        <begin position="210"/>
        <end position="463"/>
    </location>
</feature>